<keyword evidence="3 4" id="KW-0440">LIM domain</keyword>
<dbReference type="PANTHER" id="PTHR24206">
    <property type="entry name" value="OS06G0237300 PROTEIN"/>
    <property type="match status" value="1"/>
</dbReference>
<comment type="caution">
    <text evidence="7">The sequence shown here is derived from an EMBL/GenBank/DDBJ whole genome shotgun (WGS) entry which is preliminary data.</text>
</comment>
<feature type="compositionally biased region" description="Low complexity" evidence="5">
    <location>
        <begin position="154"/>
        <end position="167"/>
    </location>
</feature>
<dbReference type="Proteomes" id="UP000242188">
    <property type="component" value="Unassembled WGS sequence"/>
</dbReference>
<accession>A0A210R1Y4</accession>
<keyword evidence="1 4" id="KW-0479">Metal-binding</keyword>
<dbReference type="OrthoDB" id="6129702at2759"/>
<keyword evidence="8" id="KW-1185">Reference proteome</keyword>
<feature type="compositionally biased region" description="Acidic residues" evidence="5">
    <location>
        <begin position="265"/>
        <end position="277"/>
    </location>
</feature>
<proteinExistence type="predicted"/>
<feature type="region of interest" description="Disordered" evidence="5">
    <location>
        <begin position="1"/>
        <end position="176"/>
    </location>
</feature>
<evidence type="ECO:0000256" key="5">
    <source>
        <dbReference type="SAM" id="MobiDB-lite"/>
    </source>
</evidence>
<feature type="compositionally biased region" description="Basic and acidic residues" evidence="5">
    <location>
        <begin position="732"/>
        <end position="744"/>
    </location>
</feature>
<feature type="region of interest" description="Disordered" evidence="5">
    <location>
        <begin position="254"/>
        <end position="369"/>
    </location>
</feature>
<feature type="region of interest" description="Disordered" evidence="5">
    <location>
        <begin position="635"/>
        <end position="768"/>
    </location>
</feature>
<evidence type="ECO:0000256" key="1">
    <source>
        <dbReference type="ARBA" id="ARBA00022723"/>
    </source>
</evidence>
<feature type="compositionally biased region" description="Basic and acidic residues" evidence="5">
    <location>
        <begin position="923"/>
        <end position="942"/>
    </location>
</feature>
<evidence type="ECO:0000256" key="4">
    <source>
        <dbReference type="PROSITE-ProRule" id="PRU00125"/>
    </source>
</evidence>
<feature type="compositionally biased region" description="Acidic residues" evidence="5">
    <location>
        <begin position="289"/>
        <end position="317"/>
    </location>
</feature>
<dbReference type="AlphaFoldDB" id="A0A210R1Y4"/>
<feature type="domain" description="LIM zinc-binding" evidence="6">
    <location>
        <begin position="1154"/>
        <end position="1214"/>
    </location>
</feature>
<dbReference type="Gene3D" id="2.10.110.10">
    <property type="entry name" value="Cysteine Rich Protein"/>
    <property type="match status" value="1"/>
</dbReference>
<evidence type="ECO:0000259" key="6">
    <source>
        <dbReference type="PROSITE" id="PS50023"/>
    </source>
</evidence>
<dbReference type="SUPFAM" id="SSF57716">
    <property type="entry name" value="Glucocorticoid receptor-like (DNA-binding domain)"/>
    <property type="match status" value="2"/>
</dbReference>
<dbReference type="GO" id="GO:0046872">
    <property type="term" value="F:metal ion binding"/>
    <property type="evidence" value="ECO:0007669"/>
    <property type="project" value="UniProtKB-KW"/>
</dbReference>
<dbReference type="Pfam" id="PF00412">
    <property type="entry name" value="LIM"/>
    <property type="match status" value="1"/>
</dbReference>
<feature type="region of interest" description="Disordered" evidence="5">
    <location>
        <begin position="797"/>
        <end position="828"/>
    </location>
</feature>
<organism evidence="7 8">
    <name type="scientific">Mizuhopecten yessoensis</name>
    <name type="common">Japanese scallop</name>
    <name type="synonym">Patinopecten yessoensis</name>
    <dbReference type="NCBI Taxonomy" id="6573"/>
    <lineage>
        <taxon>Eukaryota</taxon>
        <taxon>Metazoa</taxon>
        <taxon>Spiralia</taxon>
        <taxon>Lophotrochozoa</taxon>
        <taxon>Mollusca</taxon>
        <taxon>Bivalvia</taxon>
        <taxon>Autobranchia</taxon>
        <taxon>Pteriomorphia</taxon>
        <taxon>Pectinida</taxon>
        <taxon>Pectinoidea</taxon>
        <taxon>Pectinidae</taxon>
        <taxon>Mizuhopecten</taxon>
    </lineage>
</organism>
<gene>
    <name evidence="7" type="ORF">KP79_PYT17941</name>
</gene>
<evidence type="ECO:0000256" key="2">
    <source>
        <dbReference type="ARBA" id="ARBA00022833"/>
    </source>
</evidence>
<dbReference type="STRING" id="6573.A0A210R1Y4"/>
<feature type="compositionally biased region" description="Polar residues" evidence="5">
    <location>
        <begin position="15"/>
        <end position="24"/>
    </location>
</feature>
<sequence>MSQFDALLDFGESTPAANGTVQQTDDFDPFSASPTIDMKGTTSGDLLGDFSFDSQVSQQSNGTHNNETDVLKGFSSPSNNINPLYDLINTDLEPDEPPTNTTTVPSSNPLYEMSADYEEPQKPDMASSEPENPMYGYLSSEDNTNGSPSEDLMGTSTTVTSDDSGVTMETAQTSEEELIMVSGEKSVVENGEKIYENVSVVNGDASSHQEEVVCDQGEIIQNDVQEEVASQEDATAEQVVDQEVQGDISQTVDNTAEFEDKPVQEEEGEEETVEEVSMDSYMQSAPAEAVDDVAEQEPEEDPSQVEEEAIPQEEEQVIEPVQTEAVETQPELVQVPTEEPQVPEPVAEPETCLEPEPVQAEFEPEQEEQIPEVKFQEEMEAAPQEDVAQYVQEEVVQEVEKDVQDVAPQVEEEEVLPQPLEEEVVPQPVEEKAPQHVEDVAPQAMEEEVAPQSQVEEVAQTLEEEEILQEEPSVTEDQQEEIDQEVVTEQKDNKTVKTKTQETTTTKNEDSGPVNTTTSKSSSEVVENGISGANKEEVRFDDMANIKNKFEAGDSQVMTSAGKVNVHEEILTVQSGEFENQPEKFEQWQNQTEGGVYENQPQENPDVFKEGHKNVGEELPEVGMAKNVMEKFKKIQEDGYTPSGKKELTPDRTGKYEYVSEPRSVMEKPKEVVEAGVFESQPAESEDVIRSSDHLEETMPEEGSAKNLLAKFKKFENEVGNRPPPSPGQRELTPDRNTKGEYVSEPRTQFQQYEGKVESGEFESQPQEVEDIIKSGNSLEEVLPEKGTAFNLVSKFKQYQSESSSPPSPRQKKELTPDRSGKVEYVSEPRGQIEVYEGKSEAGIFESSPVYQPEVVKSGDFQPEPLPEEGYAKNVAAKFKELEKSGGSSPTGTPIRHKEFTPPREDSDRTVAGVLESTPESLDIARETDSRFQEAELPERGMAKNMLNKFKEIQANSPTSPRTKREFTPPPAQGSGVFENKPTPSLEIEVRQAESGILESSPVAREDVAREHTSAEEAVPEQGHAKNMVNRWKQMESESAKSSPSPRYKEFTPPRDNLMSPKSPAGMNSSVNPNDLPGQYQEQVSAGIYENTPEQKEGIFRETDTDFEEGLPAKDTTRALLQRFKSIQSEAKEAQETPKPISRKKKPSFVPVLDKCAACGKTVYALEKMEVNKSLYHRACVRCSHCKAVVTSKNMSVNEGVIFCTPHFKQLFARRGNYDEGFGRKQYKKKWAAEENGETS</sequence>
<keyword evidence="2 4" id="KW-0862">Zinc</keyword>
<protein>
    <submittedName>
        <fullName evidence="7">LIM domain-containing protein 2</fullName>
    </submittedName>
</protein>
<dbReference type="SMART" id="SM00132">
    <property type="entry name" value="LIM"/>
    <property type="match status" value="1"/>
</dbReference>
<feature type="compositionally biased region" description="Low complexity" evidence="5">
    <location>
        <begin position="318"/>
        <end position="361"/>
    </location>
</feature>
<feature type="region of interest" description="Disordered" evidence="5">
    <location>
        <begin position="883"/>
        <end position="1078"/>
    </location>
</feature>
<feature type="compositionally biased region" description="Basic and acidic residues" evidence="5">
    <location>
        <begin position="644"/>
        <end position="673"/>
    </location>
</feature>
<name>A0A210R1Y4_MIZYE</name>
<evidence type="ECO:0000313" key="7">
    <source>
        <dbReference type="EMBL" id="OWF54964.1"/>
    </source>
</evidence>
<dbReference type="PROSITE" id="PS00478">
    <property type="entry name" value="LIM_DOMAIN_1"/>
    <property type="match status" value="1"/>
</dbReference>
<dbReference type="InterPro" id="IPR001781">
    <property type="entry name" value="Znf_LIM"/>
</dbReference>
<dbReference type="EMBL" id="NEDP02000798">
    <property type="protein sequence ID" value="OWF54964.1"/>
    <property type="molecule type" value="Genomic_DNA"/>
</dbReference>
<feature type="region of interest" description="Disordered" evidence="5">
    <location>
        <begin position="427"/>
        <end position="536"/>
    </location>
</feature>
<feature type="compositionally biased region" description="Basic and acidic residues" evidence="5">
    <location>
        <begin position="896"/>
        <end position="909"/>
    </location>
</feature>
<evidence type="ECO:0000313" key="8">
    <source>
        <dbReference type="Proteomes" id="UP000242188"/>
    </source>
</evidence>
<evidence type="ECO:0000256" key="3">
    <source>
        <dbReference type="ARBA" id="ARBA00023038"/>
    </source>
</evidence>
<feature type="compositionally biased region" description="Basic and acidic residues" evidence="5">
    <location>
        <begin position="429"/>
        <end position="439"/>
    </location>
</feature>
<feature type="compositionally biased region" description="Low complexity" evidence="5">
    <location>
        <begin position="98"/>
        <end position="109"/>
    </location>
</feature>
<feature type="compositionally biased region" description="Low complexity" evidence="5">
    <location>
        <begin position="49"/>
        <end position="60"/>
    </location>
</feature>
<feature type="compositionally biased region" description="Basic and acidic residues" evidence="5">
    <location>
        <begin position="687"/>
        <end position="697"/>
    </location>
</feature>
<reference evidence="7 8" key="1">
    <citation type="journal article" date="2017" name="Nat. Ecol. Evol.">
        <title>Scallop genome provides insights into evolution of bilaterian karyotype and development.</title>
        <authorList>
            <person name="Wang S."/>
            <person name="Zhang J."/>
            <person name="Jiao W."/>
            <person name="Li J."/>
            <person name="Xun X."/>
            <person name="Sun Y."/>
            <person name="Guo X."/>
            <person name="Huan P."/>
            <person name="Dong B."/>
            <person name="Zhang L."/>
            <person name="Hu X."/>
            <person name="Sun X."/>
            <person name="Wang J."/>
            <person name="Zhao C."/>
            <person name="Wang Y."/>
            <person name="Wang D."/>
            <person name="Huang X."/>
            <person name="Wang R."/>
            <person name="Lv J."/>
            <person name="Li Y."/>
            <person name="Zhang Z."/>
            <person name="Liu B."/>
            <person name="Lu W."/>
            <person name="Hui Y."/>
            <person name="Liang J."/>
            <person name="Zhou Z."/>
            <person name="Hou R."/>
            <person name="Li X."/>
            <person name="Liu Y."/>
            <person name="Li H."/>
            <person name="Ning X."/>
            <person name="Lin Y."/>
            <person name="Zhao L."/>
            <person name="Xing Q."/>
            <person name="Dou J."/>
            <person name="Li Y."/>
            <person name="Mao J."/>
            <person name="Guo H."/>
            <person name="Dou H."/>
            <person name="Li T."/>
            <person name="Mu C."/>
            <person name="Jiang W."/>
            <person name="Fu Q."/>
            <person name="Fu X."/>
            <person name="Miao Y."/>
            <person name="Liu J."/>
            <person name="Yu Q."/>
            <person name="Li R."/>
            <person name="Liao H."/>
            <person name="Li X."/>
            <person name="Kong Y."/>
            <person name="Jiang Z."/>
            <person name="Chourrout D."/>
            <person name="Li R."/>
            <person name="Bao Z."/>
        </authorList>
    </citation>
    <scope>NUCLEOTIDE SEQUENCE [LARGE SCALE GENOMIC DNA]</scope>
    <source>
        <strain evidence="7 8">PY_sf001</strain>
    </source>
</reference>
<feature type="compositionally biased region" description="Basic and acidic residues" evidence="5">
    <location>
        <begin position="811"/>
        <end position="827"/>
    </location>
</feature>
<dbReference type="PROSITE" id="PS50023">
    <property type="entry name" value="LIM_DOMAIN_2"/>
    <property type="match status" value="1"/>
</dbReference>
<feature type="compositionally biased region" description="Acidic residues" evidence="5">
    <location>
        <begin position="462"/>
        <end position="486"/>
    </location>
</feature>
<feature type="compositionally biased region" description="Basic and acidic residues" evidence="5">
    <location>
        <begin position="1004"/>
        <end position="1015"/>
    </location>
</feature>